<dbReference type="InterPro" id="IPR027417">
    <property type="entry name" value="P-loop_NTPase"/>
</dbReference>
<evidence type="ECO:0000256" key="6">
    <source>
        <dbReference type="ARBA" id="ARBA00022840"/>
    </source>
</evidence>
<dbReference type="Gramene" id="KCW45074">
    <property type="protein sequence ID" value="KCW45074"/>
    <property type="gene ID" value="EUGRSUZ_L01324"/>
</dbReference>
<keyword evidence="5" id="KW-0611">Plant defense</keyword>
<evidence type="ECO:0000313" key="8">
    <source>
        <dbReference type="EMBL" id="KAK2632615.1"/>
    </source>
</evidence>
<dbReference type="AlphaFoldDB" id="A0A058ZUF0"/>
<evidence type="ECO:0000256" key="3">
    <source>
        <dbReference type="ARBA" id="ARBA00022737"/>
    </source>
</evidence>
<accession>A0A058ZUF0</accession>
<evidence type="ECO:0000313" key="10">
    <source>
        <dbReference type="Proteomes" id="UP000030711"/>
    </source>
</evidence>
<dbReference type="PANTHER" id="PTHR33463">
    <property type="entry name" value="NB-ARC DOMAIN-CONTAINING PROTEIN-RELATED"/>
    <property type="match status" value="1"/>
</dbReference>
<reference evidence="8" key="2">
    <citation type="journal article" date="2014" name="Nature">
        <title>The genome of Eucalyptus grandis.</title>
        <authorList>
            <person name="Myburg A.A."/>
            <person name="Grattapaglia D."/>
            <person name="Tuskan G.A."/>
            <person name="Hellsten U."/>
            <person name="Hayes R.D."/>
            <person name="Grimwood J."/>
            <person name="Jenkins J."/>
            <person name="Lindquist E."/>
            <person name="Tice H."/>
            <person name="Bauer D."/>
            <person name="Goodstein D.M."/>
            <person name="Dubchak I."/>
            <person name="Poliakov A."/>
            <person name="Mizrachi E."/>
            <person name="Kullan A.R."/>
            <person name="Hussey S.G."/>
            <person name="Pinard D."/>
            <person name="van der Merwe K."/>
            <person name="Singh P."/>
            <person name="van Jaarsveld I."/>
            <person name="Silva-Junior O.B."/>
            <person name="Togawa R.C."/>
            <person name="Pappas M.R."/>
            <person name="Faria D.A."/>
            <person name="Sansaloni C.P."/>
            <person name="Petroli C.D."/>
            <person name="Yang X."/>
            <person name="Ranjan P."/>
            <person name="Tschaplinski T.J."/>
            <person name="Ye C.Y."/>
            <person name="Li T."/>
            <person name="Sterck L."/>
            <person name="Vanneste K."/>
            <person name="Murat F."/>
            <person name="Soler M."/>
            <person name="Clemente H.S."/>
            <person name="Saidi N."/>
            <person name="Cassan-Wang H."/>
            <person name="Dunand C."/>
            <person name="Hefer C.A."/>
            <person name="Bornberg-Bauer E."/>
            <person name="Kersting A.R."/>
            <person name="Vining K."/>
            <person name="Amarasinghe V."/>
            <person name="Ranik M."/>
            <person name="Naithani S."/>
            <person name="Elser J."/>
            <person name="Boyd A.E."/>
            <person name="Liston A."/>
            <person name="Spatafora J.W."/>
            <person name="Dharmwardhana P."/>
            <person name="Raja R."/>
            <person name="Sullivan C."/>
            <person name="Romanel E."/>
            <person name="Alves-Ferreira M."/>
            <person name="Kulheim C."/>
            <person name="Foley W."/>
            <person name="Carocha V."/>
            <person name="Paiva J."/>
            <person name="Kudrna D."/>
            <person name="Brommonschenkel S.H."/>
            <person name="Pasquali G."/>
            <person name="Byrne M."/>
            <person name="Rigault P."/>
            <person name="Tibbits J."/>
            <person name="Spokevicius A."/>
            <person name="Jones R.C."/>
            <person name="Steane D.A."/>
            <person name="Vaillancourt R.E."/>
            <person name="Potts B.M."/>
            <person name="Joubert F."/>
            <person name="Barry K."/>
            <person name="Pappas G.J."/>
            <person name="Strauss S.H."/>
            <person name="Jaiswal P."/>
            <person name="Grima-Pettenati J."/>
            <person name="Salse J."/>
            <person name="Van de Peer Y."/>
            <person name="Rokhsar D.S."/>
            <person name="Schmutz J."/>
        </authorList>
    </citation>
    <scope>NUCLEOTIDE SEQUENCE</scope>
    <source>
        <tissue evidence="8">Leaf extractions</tissue>
    </source>
</reference>
<reference evidence="8" key="4">
    <citation type="submission" date="2023-07" db="EMBL/GenBank/DDBJ databases">
        <authorList>
            <person name="Myburg A.A."/>
            <person name="Grattapaglia D."/>
            <person name="Tuskan G.A."/>
            <person name="Hellsten U."/>
            <person name="Hayes R.D."/>
            <person name="Grimwood J."/>
            <person name="Jenkins J."/>
            <person name="Lindquist E."/>
            <person name="Tice H."/>
            <person name="Bauer D."/>
            <person name="Goodstein D.M."/>
            <person name="Dubchak I."/>
            <person name="Poliakov A."/>
            <person name="Mizrachi E."/>
            <person name="Kullan A.R."/>
            <person name="Hussey S.G."/>
            <person name="Pinard D."/>
            <person name="Van D.M."/>
            <person name="Singh P."/>
            <person name="Van J.I."/>
            <person name="Silva-Junior O.B."/>
            <person name="Togawa R.C."/>
            <person name="Pappas M.R."/>
            <person name="Faria D.A."/>
            <person name="Sansaloni C.P."/>
            <person name="Petroli C.D."/>
            <person name="Yang X."/>
            <person name="Ranjan P."/>
            <person name="Tschaplinski T.J."/>
            <person name="Ye C.Y."/>
            <person name="Li T."/>
            <person name="Sterck L."/>
            <person name="Vanneste K."/>
            <person name="Murat F."/>
            <person name="Soler M."/>
            <person name="Clemente H.S."/>
            <person name="Saidi N."/>
            <person name="Cassan-Wang H."/>
            <person name="Dunand C."/>
            <person name="Hefer C.A."/>
            <person name="Bornberg-Bauer E."/>
            <person name="Kersting A.R."/>
            <person name="Vining K."/>
            <person name="Amarasinghe V."/>
            <person name="Ranik M."/>
            <person name="Naithani S."/>
            <person name="Elser J."/>
            <person name="Boyd A.E."/>
            <person name="Liston A."/>
            <person name="Spatafora J.W."/>
            <person name="Dharmwardhana P."/>
            <person name="Raja R."/>
            <person name="Sullivan C."/>
            <person name="Romanel E."/>
            <person name="Alves-Ferreira M."/>
            <person name="Kulheim C."/>
            <person name="Foley W."/>
            <person name="Carocha V."/>
            <person name="Paiva J."/>
            <person name="Kudrna D."/>
            <person name="Brommonschenkel S.H."/>
            <person name="Pasquali G."/>
            <person name="Byrne M."/>
            <person name="Rigault P."/>
            <person name="Tibbits J."/>
            <person name="Spokevicius A."/>
            <person name="Jones R.C."/>
            <person name="Steane D.A."/>
            <person name="Vaillancourt R.E."/>
            <person name="Potts B.M."/>
            <person name="Joubert F."/>
            <person name="Barry K."/>
            <person name="Pappas G.J."/>
            <person name="Strauss S.H."/>
            <person name="Jaiswal P."/>
            <person name="Grima-Pettenati J."/>
            <person name="Salse J."/>
            <person name="Van D.P."/>
            <person name="Rokhsar D.S."/>
            <person name="Schmutz J."/>
        </authorList>
    </citation>
    <scope>NUCLEOTIDE SEQUENCE</scope>
    <source>
        <tissue evidence="8">Leaf extractions</tissue>
    </source>
</reference>
<keyword evidence="6" id="KW-0067">ATP-binding</keyword>
<dbReference type="Pfam" id="PF00931">
    <property type="entry name" value="NB-ARC"/>
    <property type="match status" value="1"/>
</dbReference>
<dbReference type="PANTHER" id="PTHR33463:SF179">
    <property type="entry name" value="NB-ARC DOMAIN-CONTAINING PROTEIN"/>
    <property type="match status" value="1"/>
</dbReference>
<dbReference type="SUPFAM" id="SSF52058">
    <property type="entry name" value="L domain-like"/>
    <property type="match status" value="1"/>
</dbReference>
<keyword evidence="10" id="KW-1185">Reference proteome</keyword>
<dbReference type="EMBL" id="KK198930">
    <property type="protein sequence ID" value="KCW45074.1"/>
    <property type="molecule type" value="Genomic_DNA"/>
</dbReference>
<dbReference type="InterPro" id="IPR042197">
    <property type="entry name" value="Apaf_helical"/>
</dbReference>
<gene>
    <name evidence="9" type="ORF">EUGRSUZ_L01324</name>
</gene>
<dbReference type="Gene3D" id="3.40.50.300">
    <property type="entry name" value="P-loop containing nucleotide triphosphate hydrolases"/>
    <property type="match status" value="1"/>
</dbReference>
<dbReference type="FunFam" id="3.40.50.300:FF:001091">
    <property type="entry name" value="Probable disease resistance protein At1g61300"/>
    <property type="match status" value="1"/>
</dbReference>
<comment type="similarity">
    <text evidence="1">Belongs to the disease resistance NB-LRR family.</text>
</comment>
<evidence type="ECO:0000313" key="9">
    <source>
        <dbReference type="EMBL" id="KCW45074.1"/>
    </source>
</evidence>
<dbReference type="GO" id="GO:0005524">
    <property type="term" value="F:ATP binding"/>
    <property type="evidence" value="ECO:0007669"/>
    <property type="project" value="UniProtKB-KW"/>
</dbReference>
<dbReference type="InterPro" id="IPR032675">
    <property type="entry name" value="LRR_dom_sf"/>
</dbReference>
<protein>
    <recommendedName>
        <fullName evidence="7">NB-ARC domain-containing protein</fullName>
    </recommendedName>
</protein>
<dbReference type="Gene3D" id="3.80.10.10">
    <property type="entry name" value="Ribonuclease Inhibitor"/>
    <property type="match status" value="2"/>
</dbReference>
<evidence type="ECO:0000256" key="2">
    <source>
        <dbReference type="ARBA" id="ARBA00022614"/>
    </source>
</evidence>
<dbReference type="Gene3D" id="1.10.8.430">
    <property type="entry name" value="Helical domain of apoptotic protease-activating factors"/>
    <property type="match status" value="1"/>
</dbReference>
<dbReference type="InterPro" id="IPR050905">
    <property type="entry name" value="Plant_NBS-LRR"/>
</dbReference>
<evidence type="ECO:0000256" key="1">
    <source>
        <dbReference type="ARBA" id="ARBA00008894"/>
    </source>
</evidence>
<dbReference type="InterPro" id="IPR036388">
    <property type="entry name" value="WH-like_DNA-bd_sf"/>
</dbReference>
<dbReference type="PRINTS" id="PR00364">
    <property type="entry name" value="DISEASERSIST"/>
</dbReference>
<dbReference type="Gene3D" id="1.10.10.10">
    <property type="entry name" value="Winged helix-like DNA-binding domain superfamily/Winged helix DNA-binding domain"/>
    <property type="match status" value="1"/>
</dbReference>
<dbReference type="Proteomes" id="UP000030711">
    <property type="component" value="Unassembled WGS sequence"/>
</dbReference>
<dbReference type="SUPFAM" id="SSF52540">
    <property type="entry name" value="P-loop containing nucleoside triphosphate hydrolases"/>
    <property type="match status" value="1"/>
</dbReference>
<keyword evidence="4" id="KW-0547">Nucleotide-binding</keyword>
<name>A0A058ZUF0_EUCGR</name>
<dbReference type="GO" id="GO:0043531">
    <property type="term" value="F:ADP binding"/>
    <property type="evidence" value="ECO:0007669"/>
    <property type="project" value="InterPro"/>
</dbReference>
<dbReference type="GO" id="GO:0006952">
    <property type="term" value="P:defense response"/>
    <property type="evidence" value="ECO:0007669"/>
    <property type="project" value="UniProtKB-KW"/>
</dbReference>
<dbReference type="InterPro" id="IPR002182">
    <property type="entry name" value="NB-ARC"/>
</dbReference>
<keyword evidence="2" id="KW-0433">Leucine-rich repeat</keyword>
<feature type="non-terminal residue" evidence="9">
    <location>
        <position position="932"/>
    </location>
</feature>
<keyword evidence="3" id="KW-0677">Repeat</keyword>
<proteinExistence type="inferred from homology"/>
<organism evidence="9">
    <name type="scientific">Eucalyptus grandis</name>
    <name type="common">Flooded gum</name>
    <dbReference type="NCBI Taxonomy" id="71139"/>
    <lineage>
        <taxon>Eukaryota</taxon>
        <taxon>Viridiplantae</taxon>
        <taxon>Streptophyta</taxon>
        <taxon>Embryophyta</taxon>
        <taxon>Tracheophyta</taxon>
        <taxon>Spermatophyta</taxon>
        <taxon>Magnoliopsida</taxon>
        <taxon>eudicotyledons</taxon>
        <taxon>Gunneridae</taxon>
        <taxon>Pentapetalae</taxon>
        <taxon>rosids</taxon>
        <taxon>malvids</taxon>
        <taxon>Myrtales</taxon>
        <taxon>Myrtaceae</taxon>
        <taxon>Myrtoideae</taxon>
        <taxon>Eucalypteae</taxon>
        <taxon>Eucalyptus</taxon>
    </lineage>
</organism>
<dbReference type="EMBL" id="MU848414">
    <property type="protein sequence ID" value="KAK2632615.1"/>
    <property type="molecule type" value="Genomic_DNA"/>
</dbReference>
<reference evidence="8" key="3">
    <citation type="submission" date="2023-04" db="EMBL/GenBank/DDBJ databases">
        <title>WGS assembly of Eucalyptus grandis.</title>
        <authorList>
            <person name="Myburg A."/>
            <person name="Grattapaglia D."/>
            <person name="Tuskan G."/>
            <person name="Hellsten U."/>
            <person name="Hayes R."/>
            <person name="Grimwood J."/>
            <person name="Jenkins J."/>
            <person name="Lindquist E."/>
            <person name="Tice H."/>
            <person name="Bauer D."/>
            <person name="Goodstein D."/>
            <person name="Dubchak I."/>
            <person name="Poliakov A."/>
            <person name="Mizrachi E."/>
            <person name="Kullan A."/>
            <person name="Hussey S."/>
            <person name="Pinard D."/>
            <person name="Van D."/>
            <person name="Singh P."/>
            <person name="Van J."/>
            <person name="Silva-Junior O."/>
            <person name="Togawa R."/>
            <person name="Pappas M."/>
            <person name="Faria D."/>
            <person name="Sansaloni C."/>
            <person name="Petroli C."/>
            <person name="Yang X."/>
            <person name="Ranjan P."/>
            <person name="Tschaplinski T."/>
            <person name="Ye C."/>
            <person name="Li T."/>
            <person name="Sterck L."/>
            <person name="Vanneste K."/>
            <person name="Murat F."/>
            <person name="Soler M."/>
            <person name="Clemente H."/>
            <person name="Saidi N."/>
            <person name="Cassan-Wang H."/>
            <person name="Dunand C."/>
            <person name="Hefer C."/>
            <person name="Bornberg-Bauer E."/>
            <person name="Kersting A."/>
            <person name="Vining K."/>
            <person name="Amarasinghe V."/>
            <person name="Ranik M."/>
            <person name="Naithani S."/>
            <person name="Elser J."/>
            <person name="Boyd A."/>
            <person name="Liston A."/>
            <person name="Spatafora J."/>
            <person name="Dharmwardhana P."/>
            <person name="Raja R."/>
            <person name="Sullivan C."/>
            <person name="Romanel E."/>
            <person name="Alves-Ferreira M."/>
            <person name="Kulheim C."/>
            <person name="Foley W."/>
            <person name="Carocha V."/>
            <person name="Paiva J."/>
            <person name="Kudrna D."/>
            <person name="Brommonschenkel S."/>
            <person name="Pasquali G."/>
            <person name="Byrne M."/>
            <person name="Rigault P."/>
            <person name="Tibbits J."/>
            <person name="Spokevicius A."/>
            <person name="Jones R."/>
            <person name="Steane D."/>
            <person name="Vaillancourt R."/>
            <person name="Potts B."/>
            <person name="Joubert F."/>
            <person name="Barry K."/>
            <person name="Pappas G."/>
            <person name="Strauss S."/>
            <person name="Jaiswal P."/>
            <person name="Grima-Pettenati J."/>
            <person name="Salse J."/>
            <person name="Van D."/>
            <person name="Rokhsar D."/>
            <person name="Schmutz J."/>
        </authorList>
    </citation>
    <scope>NUCLEOTIDE SEQUENCE</scope>
    <source>
        <tissue evidence="8">Leaf extractions</tissue>
    </source>
</reference>
<dbReference type="eggNOG" id="KOG4658">
    <property type="taxonomic scope" value="Eukaryota"/>
</dbReference>
<reference evidence="9" key="1">
    <citation type="submission" date="2013-07" db="EMBL/GenBank/DDBJ databases">
        <title>The genome of Eucalyptus grandis.</title>
        <authorList>
            <person name="Schmutz J."/>
            <person name="Hayes R."/>
            <person name="Myburg A."/>
            <person name="Tuskan G."/>
            <person name="Grattapaglia D."/>
            <person name="Rokhsar D.S."/>
        </authorList>
    </citation>
    <scope>NUCLEOTIDE SEQUENCE</scope>
    <source>
        <tissue evidence="9">Leaf extractions</tissue>
    </source>
</reference>
<dbReference type="InParanoid" id="A0A058ZUF0"/>
<evidence type="ECO:0000256" key="4">
    <source>
        <dbReference type="ARBA" id="ARBA00022741"/>
    </source>
</evidence>
<feature type="domain" description="NB-ARC" evidence="7">
    <location>
        <begin position="162"/>
        <end position="320"/>
    </location>
</feature>
<evidence type="ECO:0000259" key="7">
    <source>
        <dbReference type="Pfam" id="PF00931"/>
    </source>
</evidence>
<evidence type="ECO:0000256" key="5">
    <source>
        <dbReference type="ARBA" id="ARBA00022821"/>
    </source>
</evidence>
<sequence length="932" mass="105932">MDPCITPSSQAPNNAPPPIPPCGTSLIIPLLSPVLDMNEGAPMTSHQNTGNDIEGNRDLKRKIELLYSKEASIRDELLFAASLSLWKLSAEVANWLADVEKLRNNLCSIEAASEDCLPSHQEVDKLTRGVEDLMRQGKGLFEARETKVGKLLNEKMVGEAFQKNTTKVLEFLAGNEISRLGIYGMGGVGKTTIMVYVHNRLLEEANYGNVLWITVSQDFNTRRLQDDLWKGLGLGIIQEWDLRKRAAILSNCLTRRGKYTIILDDLWECVDLEEVGIPIKADGLKLVLSTRSFNVCCQMHCEKKIKIEPLSHIEAQSLFLEELGFDLNLEIKCIVESIVKECAGLPLAIITMARSMRGVTDVFEWKDCLEKLKESSMWQTDMEKKVLMNLKLSYDCLGNPEVQQCFLSCALYPEDELIDKFELIEFFIDQGLIGRLDMRGKQYDRGLTILNKLENVCLLKYDRDKIKMHNMIRHMALHIMSATSIVRAGKCFRMIPSKEYWTDALEKVSLMENDIRDFPLSMSPYCPKLSTCLFNRTFSKGVVISDSFFQQLWGLKVLNLSGCELRELPNSISNLVNLRALLLRECKELCQILCLGKLRSLRKLDIYGCVCLQALDGLGKLVNLRYLDLTKTKIKKLARGKLAGMLNLQYLKMEEANVEDITKLRALEVLECYLEDVDGFNKFVSVIKQINHHYYELKVDQGRPMFSVKVSDDARFGDYERRVFILDWTDAILSVGGESTGFCILIPQDVQKLIWVNCDKTTILPAVGHLENLESLNIKKWESLRVLCGETNIHYSPAPTPAPTPTPPLFQNLRVLEILQCPKLTYLIGHGSKFFFPHLREIRLSDSEEIEGIIASTTSPPALPLVFPSLEEIYVVRCDKMKRLLEPEWLPHFPKLKSIKLHRCANMEEITKVLRPYLPVKPVEGISLKSLE</sequence>